<dbReference type="InterPro" id="IPR023214">
    <property type="entry name" value="HAD_sf"/>
</dbReference>
<gene>
    <name evidence="1" type="ORF">DI09_181p40</name>
</gene>
<dbReference type="NCBIfam" id="TIGR01668">
    <property type="entry name" value="YqeG_hyp_ppase"/>
    <property type="match status" value="1"/>
</dbReference>
<evidence type="ECO:0000313" key="1">
    <source>
        <dbReference type="EMBL" id="KGG52363.1"/>
    </source>
</evidence>
<reference evidence="1 2" key="1">
    <citation type="submission" date="2014-04" db="EMBL/GenBank/DDBJ databases">
        <title>A new species of microsporidia sheds light on the evolution of extreme parasitism.</title>
        <authorList>
            <person name="Haag K.L."/>
            <person name="James T.Y."/>
            <person name="Larsson R."/>
            <person name="Schaer T.M."/>
            <person name="Refardt D."/>
            <person name="Pombert J.-F."/>
            <person name="Ebert D."/>
        </authorList>
    </citation>
    <scope>NUCLEOTIDE SEQUENCE [LARGE SCALE GENOMIC DNA]</scope>
    <source>
        <strain evidence="1 2">UGP3</strain>
        <tissue evidence="1">Spores</tissue>
    </source>
</reference>
<dbReference type="Pfam" id="PF09419">
    <property type="entry name" value="PGP_phosphatase"/>
    <property type="match status" value="1"/>
</dbReference>
<dbReference type="HOGENOM" id="CLU_056221_3_1_1"/>
<dbReference type="InterPro" id="IPR027706">
    <property type="entry name" value="PGP_Pase"/>
</dbReference>
<dbReference type="GO" id="GO:0008962">
    <property type="term" value="F:phosphatidylglycerophosphatase activity"/>
    <property type="evidence" value="ECO:0007669"/>
    <property type="project" value="InterPro"/>
</dbReference>
<dbReference type="RefSeq" id="XP_013238799.1">
    <property type="nucleotide sequence ID" value="XM_013383345.1"/>
</dbReference>
<dbReference type="GeneID" id="25258752"/>
<proteinExistence type="predicted"/>
<dbReference type="InterPro" id="IPR010021">
    <property type="entry name" value="PGPP1/Gep4"/>
</dbReference>
<comment type="caution">
    <text evidence="1">The sequence shown here is derived from an EMBL/GenBank/DDBJ whole genome shotgun (WGS) entry which is preliminary data.</text>
</comment>
<dbReference type="AlphaFoldDB" id="A0A098VTI0"/>
<dbReference type="OrthoDB" id="198652at2759"/>
<accession>A0A098VTI0</accession>
<dbReference type="Proteomes" id="UP000029725">
    <property type="component" value="Unassembled WGS sequence"/>
</dbReference>
<dbReference type="SUPFAM" id="SSF56784">
    <property type="entry name" value="HAD-like"/>
    <property type="match status" value="1"/>
</dbReference>
<evidence type="ECO:0000313" key="2">
    <source>
        <dbReference type="Proteomes" id="UP000029725"/>
    </source>
</evidence>
<name>A0A098VTI0_9MICR</name>
<dbReference type="Gene3D" id="3.40.50.1000">
    <property type="entry name" value="HAD superfamily/HAD-like"/>
    <property type="match status" value="1"/>
</dbReference>
<protein>
    <submittedName>
        <fullName evidence="1">Uncharacterized protein</fullName>
    </submittedName>
</protein>
<sequence>MLTGREWRQNFNLDGLLYAFGNIWRLPSLLRPRLVVKDISSITLCMLRDDLKLKGIVFDKDNCLTIPYQDSVDQRVEERVREIAHHFECIIVSNGAGGPDDFATEPRVRYHWHPHFITPSQGCRKLDSNVLEACLWRGYQSSIRPDEIAIIGDRLFTDIFMANYSGMVGILTHPLNGGEDPLSVKLVRQLEAFFLKFLSKV</sequence>
<dbReference type="VEuPathDB" id="MicrosporidiaDB:DI09_181p40"/>
<organism evidence="1 2">
    <name type="scientific">Mitosporidium daphniae</name>
    <dbReference type="NCBI Taxonomy" id="1485682"/>
    <lineage>
        <taxon>Eukaryota</taxon>
        <taxon>Fungi</taxon>
        <taxon>Fungi incertae sedis</taxon>
        <taxon>Microsporidia</taxon>
        <taxon>Mitosporidium</taxon>
    </lineage>
</organism>
<keyword evidence="2" id="KW-1185">Reference proteome</keyword>
<dbReference type="InterPro" id="IPR036412">
    <property type="entry name" value="HAD-like_sf"/>
</dbReference>
<dbReference type="EMBL" id="JMKJ01000090">
    <property type="protein sequence ID" value="KGG52363.1"/>
    <property type="molecule type" value="Genomic_DNA"/>
</dbReference>